<evidence type="ECO:0000256" key="1">
    <source>
        <dbReference type="SAM" id="Phobius"/>
    </source>
</evidence>
<reference evidence="2 3" key="2">
    <citation type="journal article" date="2012" name="Stand. Genomic Sci.">
        <title>Complete genome sequence of the aquatic bacterium Runella slithyformis type strain (LSU 4(T)).</title>
        <authorList>
            <person name="Copeland A."/>
            <person name="Zhang X."/>
            <person name="Misra M."/>
            <person name="Lapidus A."/>
            <person name="Nolan M."/>
            <person name="Lucas S."/>
            <person name="Deshpande S."/>
            <person name="Cheng J.F."/>
            <person name="Tapia R."/>
            <person name="Goodwin L.A."/>
            <person name="Pitluck S."/>
            <person name="Liolios K."/>
            <person name="Pagani I."/>
            <person name="Ivanova N."/>
            <person name="Mikhailova N."/>
            <person name="Pati A."/>
            <person name="Chen A."/>
            <person name="Palaniappan K."/>
            <person name="Land M."/>
            <person name="Hauser L."/>
            <person name="Pan C."/>
            <person name="Jeffries C.D."/>
            <person name="Detter J.C."/>
            <person name="Brambilla E.M."/>
            <person name="Rohde M."/>
            <person name="Djao O.D."/>
            <person name="Goker M."/>
            <person name="Sikorski J."/>
            <person name="Tindall B.J."/>
            <person name="Woyke T."/>
            <person name="Bristow J."/>
            <person name="Eisen J.A."/>
            <person name="Markowitz V."/>
            <person name="Hugenholtz P."/>
            <person name="Kyrpides N.C."/>
            <person name="Klenk H.P."/>
            <person name="Mavromatis K."/>
        </authorList>
    </citation>
    <scope>NUCLEOTIDE SEQUENCE [LARGE SCALE GENOMIC DNA]</scope>
    <source>
        <strain evidence="3">ATCC 29530 / DSM 19594 / LMG 11500 / NCIMB 11436 / LSU 4</strain>
    </source>
</reference>
<reference evidence="3" key="1">
    <citation type="submission" date="2011-06" db="EMBL/GenBank/DDBJ databases">
        <title>The complete genome of chromosome of Runella slithyformis DSM 19594.</title>
        <authorList>
            <consortium name="US DOE Joint Genome Institute (JGI-PGF)"/>
            <person name="Lucas S."/>
            <person name="Han J."/>
            <person name="Lapidus A."/>
            <person name="Bruce D."/>
            <person name="Goodwin L."/>
            <person name="Pitluck S."/>
            <person name="Peters L."/>
            <person name="Kyrpides N."/>
            <person name="Mavromatis K."/>
            <person name="Ivanova N."/>
            <person name="Ovchinnikova G."/>
            <person name="Zhang X."/>
            <person name="Misra M."/>
            <person name="Detter J.C."/>
            <person name="Tapia R."/>
            <person name="Han C."/>
            <person name="Land M."/>
            <person name="Hauser L."/>
            <person name="Markowitz V."/>
            <person name="Cheng J.-F."/>
            <person name="Hugenholtz P."/>
            <person name="Woyke T."/>
            <person name="Wu D."/>
            <person name="Tindall B."/>
            <person name="Faehrich R."/>
            <person name="Brambilla E."/>
            <person name="Klenk H.-P."/>
            <person name="Eisen J.A."/>
        </authorList>
    </citation>
    <scope>NUCLEOTIDE SEQUENCE [LARGE SCALE GENOMIC DNA]</scope>
    <source>
        <strain evidence="3">ATCC 29530 / DSM 19594 / LMG 11500 / NCIMB 11436 / LSU 4</strain>
    </source>
</reference>
<dbReference type="EMBL" id="CP002859">
    <property type="protein sequence ID" value="AEI51859.1"/>
    <property type="molecule type" value="Genomic_DNA"/>
</dbReference>
<feature type="transmembrane region" description="Helical" evidence="1">
    <location>
        <begin position="88"/>
        <end position="111"/>
    </location>
</feature>
<name>A0A7U3ZR66_RUNSL</name>
<dbReference type="AlphaFoldDB" id="A0A7U3ZR66"/>
<evidence type="ECO:0000313" key="3">
    <source>
        <dbReference type="Proteomes" id="UP000000493"/>
    </source>
</evidence>
<dbReference type="Proteomes" id="UP000000493">
    <property type="component" value="Chromosome"/>
</dbReference>
<dbReference type="InterPro" id="IPR007165">
    <property type="entry name" value="Phage_holin_4_2"/>
</dbReference>
<dbReference type="RefSeq" id="WP_013931125.1">
    <property type="nucleotide sequence ID" value="NC_015703.1"/>
</dbReference>
<dbReference type="PANTHER" id="PTHR37309:SF1">
    <property type="entry name" value="SLR0284 PROTEIN"/>
    <property type="match status" value="1"/>
</dbReference>
<keyword evidence="1" id="KW-0812">Transmembrane</keyword>
<accession>A0A7U3ZR66</accession>
<dbReference type="PANTHER" id="PTHR37309">
    <property type="entry name" value="SLR0284 PROTEIN"/>
    <property type="match status" value="1"/>
</dbReference>
<proteinExistence type="predicted"/>
<protein>
    <recommendedName>
        <fullName evidence="4">Phage holin family protein</fullName>
    </recommendedName>
</protein>
<keyword evidence="3" id="KW-1185">Reference proteome</keyword>
<keyword evidence="1" id="KW-0472">Membrane</keyword>
<sequence>MINLIVRLIVSSVVVIVAGRVLQGFYVDSIQTAVIVAIVMGVLNTIVKPILQFLSLPITIMTLGLFYFIINILIVYLCAYLVDGFSVSSAIAALLFSLGLSLAQGIAGLFLD</sequence>
<feature type="transmembrane region" description="Helical" evidence="1">
    <location>
        <begin position="59"/>
        <end position="82"/>
    </location>
</feature>
<evidence type="ECO:0008006" key="4">
    <source>
        <dbReference type="Google" id="ProtNLM"/>
    </source>
</evidence>
<gene>
    <name evidence="2" type="ordered locus">Runsl_5569</name>
</gene>
<evidence type="ECO:0000313" key="2">
    <source>
        <dbReference type="EMBL" id="AEI51859.1"/>
    </source>
</evidence>
<organism evidence="2 3">
    <name type="scientific">Runella slithyformis (strain ATCC 29530 / DSM 19594 / LMG 11500 / NCIMB 11436 / LSU 4)</name>
    <dbReference type="NCBI Taxonomy" id="761193"/>
    <lineage>
        <taxon>Bacteria</taxon>
        <taxon>Pseudomonadati</taxon>
        <taxon>Bacteroidota</taxon>
        <taxon>Cytophagia</taxon>
        <taxon>Cytophagales</taxon>
        <taxon>Spirosomataceae</taxon>
        <taxon>Runella</taxon>
    </lineage>
</organism>
<dbReference type="Pfam" id="PF04020">
    <property type="entry name" value="Phage_holin_4_2"/>
    <property type="match status" value="1"/>
</dbReference>
<feature type="transmembrane region" description="Helical" evidence="1">
    <location>
        <begin position="29"/>
        <end position="47"/>
    </location>
</feature>
<keyword evidence="1" id="KW-1133">Transmembrane helix</keyword>
<dbReference type="KEGG" id="rsi:Runsl_5569"/>